<comment type="caution">
    <text evidence="3">The sequence shown here is derived from an EMBL/GenBank/DDBJ whole genome shotgun (WGS) entry which is preliminary data.</text>
</comment>
<dbReference type="InterPro" id="IPR023631">
    <property type="entry name" value="Amidase_dom"/>
</dbReference>
<dbReference type="AlphaFoldDB" id="A0A4R5A2M3"/>
<sequence>MADTDLTRLTLTRLTQLLATGETSPAEVLEAHLARIDVLNPALTAVVSLDADGARARAATVAGAGERWPAPLFGAPLTLKDAIDVAGLRTTVGTAELDHVADADSTVAARLRAAGANLVGHSNVAAWLADHQSANPVFGRTANPWDPALTAGGSSGGAAAAVAAGLTPGEIGSDLVGSLRLPAAFCGVYALKPTEHRVPLTGFFSVPGGGPRPVRIMGCLGPIARDLDDVELLLSLVAGPDAHDGDVPPVPLPASRGVVASAGLRLAVAPAVPGAPVASALSDRVRQVADAVADAGGRVEEALPDVSWEEQLALFGELVMTLTSVFTPGDGTAPTLAWYLEALSRRDRLIAAWSRFFERYDALLMPAAATLPYPHCPPGSPLSVDGVEVPYHEQGFVFAPTNLTGLPGLAMPAGQSPDGLPIGVQLVGPRWSEPALLAIGRGLEQAGVLPGFRWPPLG</sequence>
<keyword evidence="4" id="KW-1185">Reference proteome</keyword>
<dbReference type="Proteomes" id="UP000295217">
    <property type="component" value="Unassembled WGS sequence"/>
</dbReference>
<organism evidence="3 4">
    <name type="scientific">Jiangella aurantiaca</name>
    <dbReference type="NCBI Taxonomy" id="2530373"/>
    <lineage>
        <taxon>Bacteria</taxon>
        <taxon>Bacillati</taxon>
        <taxon>Actinomycetota</taxon>
        <taxon>Actinomycetes</taxon>
        <taxon>Jiangellales</taxon>
        <taxon>Jiangellaceae</taxon>
        <taxon>Jiangella</taxon>
    </lineage>
</organism>
<dbReference type="Pfam" id="PF01425">
    <property type="entry name" value="Amidase"/>
    <property type="match status" value="2"/>
</dbReference>
<dbReference type="PANTHER" id="PTHR11895">
    <property type="entry name" value="TRANSAMIDASE"/>
    <property type="match status" value="1"/>
</dbReference>
<evidence type="ECO:0000313" key="3">
    <source>
        <dbReference type="EMBL" id="TDD65705.1"/>
    </source>
</evidence>
<dbReference type="Gene3D" id="3.90.1300.10">
    <property type="entry name" value="Amidase signature (AS) domain"/>
    <property type="match status" value="1"/>
</dbReference>
<dbReference type="InterPro" id="IPR000120">
    <property type="entry name" value="Amidase"/>
</dbReference>
<evidence type="ECO:0000259" key="2">
    <source>
        <dbReference type="Pfam" id="PF01425"/>
    </source>
</evidence>
<protein>
    <submittedName>
        <fullName evidence="3">Amidase</fullName>
    </submittedName>
</protein>
<feature type="domain" description="Amidase" evidence="2">
    <location>
        <begin position="337"/>
        <end position="437"/>
    </location>
</feature>
<comment type="similarity">
    <text evidence="1">Belongs to the amidase family.</text>
</comment>
<reference evidence="3 4" key="1">
    <citation type="submission" date="2019-02" db="EMBL/GenBank/DDBJ databases">
        <title>Draft genome sequences of novel Actinobacteria.</title>
        <authorList>
            <person name="Sahin N."/>
            <person name="Ay H."/>
            <person name="Saygin H."/>
        </authorList>
    </citation>
    <scope>NUCLEOTIDE SEQUENCE [LARGE SCALE GENOMIC DNA]</scope>
    <source>
        <strain evidence="3 4">8K307</strain>
    </source>
</reference>
<evidence type="ECO:0000256" key="1">
    <source>
        <dbReference type="ARBA" id="ARBA00009199"/>
    </source>
</evidence>
<name>A0A4R5A2M3_9ACTN</name>
<dbReference type="SUPFAM" id="SSF75304">
    <property type="entry name" value="Amidase signature (AS) enzymes"/>
    <property type="match status" value="1"/>
</dbReference>
<dbReference type="EMBL" id="SMLB01000048">
    <property type="protein sequence ID" value="TDD65705.1"/>
    <property type="molecule type" value="Genomic_DNA"/>
</dbReference>
<dbReference type="OrthoDB" id="182039at2"/>
<dbReference type="InterPro" id="IPR036928">
    <property type="entry name" value="AS_sf"/>
</dbReference>
<feature type="domain" description="Amidase" evidence="2">
    <location>
        <begin position="27"/>
        <end position="306"/>
    </location>
</feature>
<dbReference type="GO" id="GO:0003824">
    <property type="term" value="F:catalytic activity"/>
    <property type="evidence" value="ECO:0007669"/>
    <property type="project" value="InterPro"/>
</dbReference>
<gene>
    <name evidence="3" type="ORF">E1262_24465</name>
</gene>
<accession>A0A4R5A2M3</accession>
<proteinExistence type="inferred from homology"/>
<evidence type="ECO:0000313" key="4">
    <source>
        <dbReference type="Proteomes" id="UP000295217"/>
    </source>
</evidence>
<dbReference type="PANTHER" id="PTHR11895:SF7">
    <property type="entry name" value="GLUTAMYL-TRNA(GLN) AMIDOTRANSFERASE SUBUNIT A, MITOCHONDRIAL"/>
    <property type="match status" value="1"/>
</dbReference>
<dbReference type="RefSeq" id="WP_132106554.1">
    <property type="nucleotide sequence ID" value="NZ_SMLB01000048.1"/>
</dbReference>